<name>A0ACC2KVE4_PERAE</name>
<evidence type="ECO:0000313" key="2">
    <source>
        <dbReference type="Proteomes" id="UP001234297"/>
    </source>
</evidence>
<evidence type="ECO:0000313" key="1">
    <source>
        <dbReference type="EMBL" id="KAJ8625159.1"/>
    </source>
</evidence>
<gene>
    <name evidence="1" type="ORF">MRB53_033689</name>
</gene>
<comment type="caution">
    <text evidence="1">The sequence shown here is derived from an EMBL/GenBank/DDBJ whole genome shotgun (WGS) entry which is preliminary data.</text>
</comment>
<dbReference type="EMBL" id="CM056819">
    <property type="protein sequence ID" value="KAJ8625159.1"/>
    <property type="molecule type" value="Genomic_DNA"/>
</dbReference>
<accession>A0ACC2KVE4</accession>
<dbReference type="Proteomes" id="UP001234297">
    <property type="component" value="Chromosome 11"/>
</dbReference>
<organism evidence="1 2">
    <name type="scientific">Persea americana</name>
    <name type="common">Avocado</name>
    <dbReference type="NCBI Taxonomy" id="3435"/>
    <lineage>
        <taxon>Eukaryota</taxon>
        <taxon>Viridiplantae</taxon>
        <taxon>Streptophyta</taxon>
        <taxon>Embryophyta</taxon>
        <taxon>Tracheophyta</taxon>
        <taxon>Spermatophyta</taxon>
        <taxon>Magnoliopsida</taxon>
        <taxon>Magnoliidae</taxon>
        <taxon>Laurales</taxon>
        <taxon>Lauraceae</taxon>
        <taxon>Persea</taxon>
    </lineage>
</organism>
<keyword evidence="2" id="KW-1185">Reference proteome</keyword>
<protein>
    <submittedName>
        <fullName evidence="1">Uncharacterized protein</fullName>
    </submittedName>
</protein>
<reference evidence="1 2" key="1">
    <citation type="journal article" date="2022" name="Hortic Res">
        <title>A haplotype resolved chromosomal level avocado genome allows analysis of novel avocado genes.</title>
        <authorList>
            <person name="Nath O."/>
            <person name="Fletcher S.J."/>
            <person name="Hayward A."/>
            <person name="Shaw L.M."/>
            <person name="Masouleh A.K."/>
            <person name="Furtado A."/>
            <person name="Henry R.J."/>
            <person name="Mitter N."/>
        </authorList>
    </citation>
    <scope>NUCLEOTIDE SEQUENCE [LARGE SCALE GENOMIC DNA]</scope>
    <source>
        <strain evidence="2">cv. Hass</strain>
    </source>
</reference>
<proteinExistence type="predicted"/>
<sequence length="100" mass="11048">MTSFNSMSPSMTPLSLTSAEAIARFAFQLVKSAPALFKVAFSFDLDMTPSPLASMRSSYCSNSFMLIFLLGFVHFTTLLSFVRTLKVQASIAIKRASYKE</sequence>